<proteinExistence type="predicted"/>
<organism evidence="2 3">
    <name type="scientific">Trichoderma ghanense</name>
    <dbReference type="NCBI Taxonomy" id="65468"/>
    <lineage>
        <taxon>Eukaryota</taxon>
        <taxon>Fungi</taxon>
        <taxon>Dikarya</taxon>
        <taxon>Ascomycota</taxon>
        <taxon>Pezizomycotina</taxon>
        <taxon>Sordariomycetes</taxon>
        <taxon>Hypocreomycetidae</taxon>
        <taxon>Hypocreales</taxon>
        <taxon>Hypocreaceae</taxon>
        <taxon>Trichoderma</taxon>
    </lineage>
</organism>
<evidence type="ECO:0000313" key="2">
    <source>
        <dbReference type="EMBL" id="TFB01043.1"/>
    </source>
</evidence>
<feature type="region of interest" description="Disordered" evidence="1">
    <location>
        <begin position="1"/>
        <end position="39"/>
    </location>
</feature>
<protein>
    <submittedName>
        <fullName evidence="2">Uncharacterized protein</fullName>
    </submittedName>
</protein>
<accession>A0ABY2GYI8</accession>
<keyword evidence="3" id="KW-1185">Reference proteome</keyword>
<reference evidence="2 3" key="1">
    <citation type="submission" date="2018-01" db="EMBL/GenBank/DDBJ databases">
        <title>Genome characterization of the sugarcane-associated fungus Trichoderma ghanense CCMA-1212 and their application in lignocelulose bioconversion.</title>
        <authorList>
            <person name="Steindorff A.S."/>
            <person name="Mendes T.D."/>
            <person name="Vilela E.S.D."/>
            <person name="Rodrigues D.S."/>
            <person name="Formighieri E.F."/>
            <person name="Melo I.S."/>
            <person name="Favaro L.C.L."/>
        </authorList>
    </citation>
    <scope>NUCLEOTIDE SEQUENCE [LARGE SCALE GENOMIC DNA]</scope>
    <source>
        <strain evidence="2 3">CCMA-1212</strain>
    </source>
</reference>
<gene>
    <name evidence="2" type="ORF">CCMA1212_006894</name>
</gene>
<evidence type="ECO:0000313" key="3">
    <source>
        <dbReference type="Proteomes" id="UP001642720"/>
    </source>
</evidence>
<evidence type="ECO:0000256" key="1">
    <source>
        <dbReference type="SAM" id="MobiDB-lite"/>
    </source>
</evidence>
<dbReference type="EMBL" id="PPTA01000009">
    <property type="protein sequence ID" value="TFB01043.1"/>
    <property type="molecule type" value="Genomic_DNA"/>
</dbReference>
<comment type="caution">
    <text evidence="2">The sequence shown here is derived from an EMBL/GenBank/DDBJ whole genome shotgun (WGS) entry which is preliminary data.</text>
</comment>
<dbReference type="RefSeq" id="XP_073557244.1">
    <property type="nucleotide sequence ID" value="XM_073704085.1"/>
</dbReference>
<feature type="compositionally biased region" description="Polar residues" evidence="1">
    <location>
        <begin position="1"/>
        <end position="12"/>
    </location>
</feature>
<name>A0ABY2GYI8_9HYPO</name>
<dbReference type="GeneID" id="300578535"/>
<dbReference type="Proteomes" id="UP001642720">
    <property type="component" value="Unassembled WGS sequence"/>
</dbReference>
<sequence>MTTSGPTTSSTILPLARAEALPSQPSPRTQRPKRPLFTNPLSTTLVSCATMGLLLLQ</sequence>